<evidence type="ECO:0000256" key="5">
    <source>
        <dbReference type="ARBA" id="ARBA00022989"/>
    </source>
</evidence>
<dbReference type="Proteomes" id="UP000011651">
    <property type="component" value="Unassembled WGS sequence"/>
</dbReference>
<dbReference type="InterPro" id="IPR004681">
    <property type="entry name" value="TRAP_DctM"/>
</dbReference>
<feature type="transmembrane region" description="Helical" evidence="7">
    <location>
        <begin position="359"/>
        <end position="382"/>
    </location>
</feature>
<name>L9UDM2_9GAMM</name>
<comment type="subcellular location">
    <subcellularLocation>
        <location evidence="1 7">Cell inner membrane</location>
        <topology evidence="1 7">Multi-pass membrane protein</topology>
    </subcellularLocation>
</comment>
<feature type="transmembrane region" description="Helical" evidence="7">
    <location>
        <begin position="168"/>
        <end position="194"/>
    </location>
</feature>
<comment type="similarity">
    <text evidence="7">Belongs to the TRAP transporter large permease family.</text>
</comment>
<feature type="transmembrane region" description="Helical" evidence="7">
    <location>
        <begin position="394"/>
        <end position="421"/>
    </location>
</feature>
<feature type="transmembrane region" description="Helical" evidence="7">
    <location>
        <begin position="135"/>
        <end position="162"/>
    </location>
</feature>
<evidence type="ECO:0000256" key="2">
    <source>
        <dbReference type="ARBA" id="ARBA00022475"/>
    </source>
</evidence>
<evidence type="ECO:0000256" key="3">
    <source>
        <dbReference type="ARBA" id="ARBA00022519"/>
    </source>
</evidence>
<feature type="transmembrane region" description="Helical" evidence="7">
    <location>
        <begin position="313"/>
        <end position="331"/>
    </location>
</feature>
<comment type="function">
    <text evidence="7">Part of the tripartite ATP-independent periplasmic (TRAP) transport system.</text>
</comment>
<comment type="caution">
    <text evidence="9">The sequence shown here is derived from an EMBL/GenBank/DDBJ whole genome shotgun (WGS) entry which is preliminary data.</text>
</comment>
<dbReference type="PATRIC" id="fig|1204738.3.peg.724"/>
<accession>L9UDM2</accession>
<feature type="transmembrane region" description="Helical" evidence="7">
    <location>
        <begin position="272"/>
        <end position="293"/>
    </location>
</feature>
<dbReference type="PANTHER" id="PTHR33362">
    <property type="entry name" value="SIALIC ACID TRAP TRANSPORTER PERMEASE PROTEIN SIAT-RELATED"/>
    <property type="match status" value="1"/>
</dbReference>
<evidence type="ECO:0000256" key="7">
    <source>
        <dbReference type="RuleBase" id="RU369079"/>
    </source>
</evidence>
<evidence type="ECO:0000256" key="1">
    <source>
        <dbReference type="ARBA" id="ARBA00004429"/>
    </source>
</evidence>
<feature type="transmembrane region" description="Helical" evidence="7">
    <location>
        <begin position="241"/>
        <end position="260"/>
    </location>
</feature>
<dbReference type="Pfam" id="PF06808">
    <property type="entry name" value="DctM"/>
    <property type="match status" value="1"/>
</dbReference>
<keyword evidence="5 7" id="KW-1133">Transmembrane helix</keyword>
<evidence type="ECO:0000313" key="10">
    <source>
        <dbReference type="Proteomes" id="UP000011651"/>
    </source>
</evidence>
<evidence type="ECO:0000259" key="8">
    <source>
        <dbReference type="Pfam" id="PF06808"/>
    </source>
</evidence>
<keyword evidence="4 7" id="KW-0812">Transmembrane</keyword>
<dbReference type="InterPro" id="IPR010656">
    <property type="entry name" value="DctM"/>
</dbReference>
<keyword evidence="6 7" id="KW-0472">Membrane</keyword>
<evidence type="ECO:0000256" key="4">
    <source>
        <dbReference type="ARBA" id="ARBA00022692"/>
    </source>
</evidence>
<dbReference type="AlphaFoldDB" id="L9UDM2"/>
<dbReference type="PIRSF" id="PIRSF006066">
    <property type="entry name" value="HI0050"/>
    <property type="match status" value="1"/>
</dbReference>
<comment type="subunit">
    <text evidence="7">The complex comprises the extracytoplasmic solute receptor protein and the two transmembrane proteins.</text>
</comment>
<gene>
    <name evidence="9" type="ORF">HALTITAN_0481</name>
</gene>
<keyword evidence="3 7" id="KW-0997">Cell inner membrane</keyword>
<protein>
    <recommendedName>
        <fullName evidence="7">TRAP transporter large permease protein</fullName>
    </recommendedName>
</protein>
<proteinExistence type="inferred from homology"/>
<dbReference type="NCBIfam" id="TIGR00786">
    <property type="entry name" value="dctM"/>
    <property type="match status" value="1"/>
</dbReference>
<feature type="domain" description="TRAP C4-dicarboxylate transport system permease DctM subunit" evidence="8">
    <location>
        <begin position="7"/>
        <end position="417"/>
    </location>
</feature>
<keyword evidence="2" id="KW-1003">Cell membrane</keyword>
<feature type="transmembrane region" description="Helical" evidence="7">
    <location>
        <begin position="336"/>
        <end position="353"/>
    </location>
</feature>
<reference evidence="9 10" key="1">
    <citation type="journal article" date="2013" name="Genome Announc.">
        <title>Draft Genome of the Marine Gammaproteobacterium Halomonas titanicae.</title>
        <authorList>
            <person name="Sanchez-Porro C."/>
            <person name="de la Haba R.R."/>
            <person name="Cruz-Hernandez N."/>
            <person name="Gonzalez J.M."/>
            <person name="Reyes-Guirao C."/>
            <person name="Navarro-Sampedro L."/>
            <person name="Carballo M."/>
            <person name="Ventosa A."/>
        </authorList>
    </citation>
    <scope>NUCLEOTIDE SEQUENCE [LARGE SCALE GENOMIC DNA]</scope>
    <source>
        <strain evidence="9 10">BH1</strain>
    </source>
</reference>
<dbReference type="GO" id="GO:0005886">
    <property type="term" value="C:plasma membrane"/>
    <property type="evidence" value="ECO:0007669"/>
    <property type="project" value="UniProtKB-SubCell"/>
</dbReference>
<evidence type="ECO:0000313" key="9">
    <source>
        <dbReference type="EMBL" id="ELY22812.1"/>
    </source>
</evidence>
<feature type="transmembrane region" description="Helical" evidence="7">
    <location>
        <begin position="102"/>
        <end position="123"/>
    </location>
</feature>
<dbReference type="EMBL" id="AOPO01000001">
    <property type="protein sequence ID" value="ELY22812.1"/>
    <property type="molecule type" value="Genomic_DNA"/>
</dbReference>
<keyword evidence="7" id="KW-0813">Transport</keyword>
<comment type="caution">
    <text evidence="7">Lacks conserved residue(s) required for the propagation of feature annotation.</text>
</comment>
<dbReference type="PANTHER" id="PTHR33362:SF2">
    <property type="entry name" value="TRAP TRANSPORTER LARGE PERMEASE PROTEIN"/>
    <property type="match status" value="1"/>
</dbReference>
<evidence type="ECO:0000256" key="6">
    <source>
        <dbReference type="ARBA" id="ARBA00023136"/>
    </source>
</evidence>
<dbReference type="GO" id="GO:0022857">
    <property type="term" value="F:transmembrane transporter activity"/>
    <property type="evidence" value="ECO:0007669"/>
    <property type="project" value="UniProtKB-UniRule"/>
</dbReference>
<organism evidence="9 10">
    <name type="scientific">Vreelandella titanicae BH1</name>
    <dbReference type="NCBI Taxonomy" id="1204738"/>
    <lineage>
        <taxon>Bacteria</taxon>
        <taxon>Pseudomonadati</taxon>
        <taxon>Pseudomonadota</taxon>
        <taxon>Gammaproteobacteria</taxon>
        <taxon>Oceanospirillales</taxon>
        <taxon>Halomonadaceae</taxon>
        <taxon>Vreelandella</taxon>
    </lineage>
</organism>
<feature type="transmembrane region" description="Helical" evidence="7">
    <location>
        <begin position="214"/>
        <end position="235"/>
    </location>
</feature>
<sequence>MHMITLSVFFITLFLGLPILLTLMLGTLVFLHQSDLLLLSSSLPLQFYGALEKNGLLAIPLFMLVGELMNRGGLTDRLVELANLLLGRMRGGLAYVNLLTNAVAASILGSAIAQIAVMSKVMIPAMEKQGYKRDFAAAVTVSGGLLGPIIPPSMIMIIYGVIALQPISALFLAGVLPGLLIFLGFVVVVMMLGFIHDFPKLERTARRKVSLIGLLKQLSPLMIPVFIIFGISAGVMTPTEAGAVGALLALIIGKWIYRSILWSDLPEIFKQVALNTALITGLIAAATMFGWALSFVGVPDRIVAMINAWTQSPWVFLLLINLLVVVLGMFLESMSILIVLVPIVLPTVLALGIDPIHFGVVISLATLIGLVTPPVGPGLFVVTSTTQVSMFGLFRAMIPFLIAMFVCMAIINLVPALSLWLPQQLGLS</sequence>